<accession>A0A660LAX0</accession>
<feature type="transmembrane region" description="Helical" evidence="5">
    <location>
        <begin position="26"/>
        <end position="46"/>
    </location>
</feature>
<evidence type="ECO:0000256" key="4">
    <source>
        <dbReference type="ARBA" id="ARBA00023136"/>
    </source>
</evidence>
<comment type="subcellular location">
    <subcellularLocation>
        <location evidence="5">Cell membrane</location>
        <topology evidence="5">Multi-pass membrane protein</topology>
    </subcellularLocation>
    <subcellularLocation>
        <location evidence="1">Membrane</location>
        <topology evidence="1">Multi-pass membrane protein</topology>
    </subcellularLocation>
</comment>
<dbReference type="InterPro" id="IPR013525">
    <property type="entry name" value="ABC2_TM"/>
</dbReference>
<dbReference type="Pfam" id="PF01061">
    <property type="entry name" value="ABC2_membrane"/>
    <property type="match status" value="1"/>
</dbReference>
<evidence type="ECO:0000256" key="1">
    <source>
        <dbReference type="ARBA" id="ARBA00004141"/>
    </source>
</evidence>
<reference evidence="7 8" key="1">
    <citation type="submission" date="2018-10" db="EMBL/GenBank/DDBJ databases">
        <title>Genomic Encyclopedia of Archaeal and Bacterial Type Strains, Phase II (KMG-II): from individual species to whole genera.</title>
        <authorList>
            <person name="Goeker M."/>
        </authorList>
    </citation>
    <scope>NUCLEOTIDE SEQUENCE [LARGE SCALE GENOMIC DNA]</scope>
    <source>
        <strain evidence="7 8">DSM 14954</strain>
    </source>
</reference>
<keyword evidence="4 5" id="KW-0472">Membrane</keyword>
<dbReference type="RefSeq" id="WP_121249494.1">
    <property type="nucleotide sequence ID" value="NZ_RBIL01000001.1"/>
</dbReference>
<dbReference type="InterPro" id="IPR000412">
    <property type="entry name" value="ABC_2_transport"/>
</dbReference>
<evidence type="ECO:0000256" key="3">
    <source>
        <dbReference type="ARBA" id="ARBA00022989"/>
    </source>
</evidence>
<dbReference type="PANTHER" id="PTHR43229:SF2">
    <property type="entry name" value="NODULATION PROTEIN J"/>
    <property type="match status" value="1"/>
</dbReference>
<evidence type="ECO:0000256" key="2">
    <source>
        <dbReference type="ARBA" id="ARBA00022692"/>
    </source>
</evidence>
<feature type="transmembrane region" description="Helical" evidence="5">
    <location>
        <begin position="101"/>
        <end position="126"/>
    </location>
</feature>
<sequence length="254" mass="27708">MPEIVADALVILKRNLIKFRRQPEMLIGYTIQPIMFVLLFVYVFGGSIQVPGLDYEDFLIPGIIVQNITFGGALTAVGLVEDLNKGLIDRFRSLPMARSAVLAGRTLADVVVNLFGVIIILLVGLVVGFRFNSSVPEIAYGILLLLLFGYAFSWIFALVGLYSSSAESAQQIGFTVIFPLTFISSAFVPVENMPGALEAFAKVNPFTITVDAMRHLFIGTPAGNSVWQATLWSIGLTVVFAPLAVLKYRKVSAR</sequence>
<gene>
    <name evidence="7" type="ORF">C8N24_1557</name>
</gene>
<keyword evidence="3 5" id="KW-1133">Transmembrane helix</keyword>
<keyword evidence="5" id="KW-0813">Transport</keyword>
<dbReference type="PIRSF" id="PIRSF006648">
    <property type="entry name" value="DrrB"/>
    <property type="match status" value="1"/>
</dbReference>
<evidence type="ECO:0000313" key="7">
    <source>
        <dbReference type="EMBL" id="RKQ91729.1"/>
    </source>
</evidence>
<feature type="domain" description="ABC transmembrane type-2" evidence="6">
    <location>
        <begin position="24"/>
        <end position="251"/>
    </location>
</feature>
<comment type="similarity">
    <text evidence="5">Belongs to the ABC-2 integral membrane protein family.</text>
</comment>
<dbReference type="EMBL" id="RBIL01000001">
    <property type="protein sequence ID" value="RKQ91729.1"/>
    <property type="molecule type" value="Genomic_DNA"/>
</dbReference>
<dbReference type="InterPro" id="IPR051784">
    <property type="entry name" value="Nod_factor_ABC_transporter"/>
</dbReference>
<keyword evidence="2 5" id="KW-0812">Transmembrane</keyword>
<dbReference type="AlphaFoldDB" id="A0A660LAX0"/>
<dbReference type="InterPro" id="IPR047817">
    <property type="entry name" value="ABC2_TM_bact-type"/>
</dbReference>
<feature type="transmembrane region" description="Helical" evidence="5">
    <location>
        <begin position="138"/>
        <end position="160"/>
    </location>
</feature>
<dbReference type="PANTHER" id="PTHR43229">
    <property type="entry name" value="NODULATION PROTEIN J"/>
    <property type="match status" value="1"/>
</dbReference>
<dbReference type="PRINTS" id="PR00164">
    <property type="entry name" value="ABC2TRNSPORT"/>
</dbReference>
<organism evidence="7 8">
    <name type="scientific">Solirubrobacter pauli</name>
    <dbReference type="NCBI Taxonomy" id="166793"/>
    <lineage>
        <taxon>Bacteria</taxon>
        <taxon>Bacillati</taxon>
        <taxon>Actinomycetota</taxon>
        <taxon>Thermoleophilia</taxon>
        <taxon>Solirubrobacterales</taxon>
        <taxon>Solirubrobacteraceae</taxon>
        <taxon>Solirubrobacter</taxon>
    </lineage>
</organism>
<dbReference type="GO" id="GO:0140359">
    <property type="term" value="F:ABC-type transporter activity"/>
    <property type="evidence" value="ECO:0007669"/>
    <property type="project" value="InterPro"/>
</dbReference>
<dbReference type="OrthoDB" id="670210at2"/>
<keyword evidence="5" id="KW-1003">Cell membrane</keyword>
<protein>
    <recommendedName>
        <fullName evidence="5">Transport permease protein</fullName>
    </recommendedName>
</protein>
<proteinExistence type="inferred from homology"/>
<keyword evidence="8" id="KW-1185">Reference proteome</keyword>
<evidence type="ECO:0000259" key="6">
    <source>
        <dbReference type="PROSITE" id="PS51012"/>
    </source>
</evidence>
<feature type="transmembrane region" description="Helical" evidence="5">
    <location>
        <begin position="172"/>
        <end position="190"/>
    </location>
</feature>
<evidence type="ECO:0000256" key="5">
    <source>
        <dbReference type="RuleBase" id="RU361157"/>
    </source>
</evidence>
<evidence type="ECO:0000313" key="8">
    <source>
        <dbReference type="Proteomes" id="UP000278962"/>
    </source>
</evidence>
<feature type="transmembrane region" description="Helical" evidence="5">
    <location>
        <begin position="226"/>
        <end position="246"/>
    </location>
</feature>
<comment type="caution">
    <text evidence="7">The sequence shown here is derived from an EMBL/GenBank/DDBJ whole genome shotgun (WGS) entry which is preliminary data.</text>
</comment>
<feature type="transmembrane region" description="Helical" evidence="5">
    <location>
        <begin position="58"/>
        <end position="80"/>
    </location>
</feature>
<dbReference type="GO" id="GO:0043190">
    <property type="term" value="C:ATP-binding cassette (ABC) transporter complex"/>
    <property type="evidence" value="ECO:0007669"/>
    <property type="project" value="InterPro"/>
</dbReference>
<dbReference type="Proteomes" id="UP000278962">
    <property type="component" value="Unassembled WGS sequence"/>
</dbReference>
<dbReference type="PROSITE" id="PS51012">
    <property type="entry name" value="ABC_TM2"/>
    <property type="match status" value="1"/>
</dbReference>
<name>A0A660LAX0_9ACTN</name>